<evidence type="ECO:0000313" key="2">
    <source>
        <dbReference type="EMBL" id="CAF1446718.1"/>
    </source>
</evidence>
<reference evidence="3" key="1">
    <citation type="submission" date="2021-02" db="EMBL/GenBank/DDBJ databases">
        <authorList>
            <person name="Nowell W R."/>
        </authorList>
    </citation>
    <scope>NUCLEOTIDE SEQUENCE</scope>
</reference>
<comment type="caution">
    <text evidence="3">The sequence shown here is derived from an EMBL/GenBank/DDBJ whole genome shotgun (WGS) entry which is preliminary data.</text>
</comment>
<evidence type="ECO:0000256" key="1">
    <source>
        <dbReference type="SAM" id="Phobius"/>
    </source>
</evidence>
<sequence>MKRINILPETTHIPVVNHKRRRLWMIFSIIVGISSLITIVIITKIILRKQKTTTTESTLISLFTITTTSAMTEFRRFKRNNETIYAIWNTTASGNSTPSLPGEEIGTYYPSEPPEAVFDGNLNTIYTNHGICSAHTIELSKLCGVNTGLYFTMNSKLFVLKRFYIAVRRHSLQRDPLTITIEGSNNKISDLAFGYSWTLIYNGDSGLMENQWEVSHYEEMEVNNSSPFRSYRFLVSSIREKSTSVSYAEFVMIGQYID</sequence>
<dbReference type="EMBL" id="CAJNOJ010000433">
    <property type="protein sequence ID" value="CAF1446718.1"/>
    <property type="molecule type" value="Genomic_DNA"/>
</dbReference>
<evidence type="ECO:0000313" key="3">
    <source>
        <dbReference type="EMBL" id="CAF1617303.1"/>
    </source>
</evidence>
<accession>A0A816C2B3</accession>
<keyword evidence="1" id="KW-1133">Transmembrane helix</keyword>
<dbReference type="Gene3D" id="2.60.120.260">
    <property type="entry name" value="Galactose-binding domain-like"/>
    <property type="match status" value="1"/>
</dbReference>
<keyword evidence="4" id="KW-1185">Reference proteome</keyword>
<keyword evidence="1" id="KW-0472">Membrane</keyword>
<dbReference type="Proteomes" id="UP000663828">
    <property type="component" value="Unassembled WGS sequence"/>
</dbReference>
<dbReference type="AlphaFoldDB" id="A0A816C2B3"/>
<organism evidence="3 4">
    <name type="scientific">Adineta ricciae</name>
    <name type="common">Rotifer</name>
    <dbReference type="NCBI Taxonomy" id="249248"/>
    <lineage>
        <taxon>Eukaryota</taxon>
        <taxon>Metazoa</taxon>
        <taxon>Spiralia</taxon>
        <taxon>Gnathifera</taxon>
        <taxon>Rotifera</taxon>
        <taxon>Eurotatoria</taxon>
        <taxon>Bdelloidea</taxon>
        <taxon>Adinetida</taxon>
        <taxon>Adinetidae</taxon>
        <taxon>Adineta</taxon>
    </lineage>
</organism>
<feature type="transmembrane region" description="Helical" evidence="1">
    <location>
        <begin position="23"/>
        <end position="47"/>
    </location>
</feature>
<name>A0A816C2B3_ADIRI</name>
<gene>
    <name evidence="2" type="ORF">EDS130_LOCUS39256</name>
    <name evidence="3" type="ORF">XAT740_LOCUS49736</name>
</gene>
<proteinExistence type="predicted"/>
<dbReference type="Proteomes" id="UP000663852">
    <property type="component" value="Unassembled WGS sequence"/>
</dbReference>
<evidence type="ECO:0000313" key="4">
    <source>
        <dbReference type="Proteomes" id="UP000663828"/>
    </source>
</evidence>
<dbReference type="EMBL" id="CAJNOR010007439">
    <property type="protein sequence ID" value="CAF1617303.1"/>
    <property type="molecule type" value="Genomic_DNA"/>
</dbReference>
<protein>
    <submittedName>
        <fullName evidence="3">Uncharacterized protein</fullName>
    </submittedName>
</protein>
<keyword evidence="1" id="KW-0812">Transmembrane</keyword>